<feature type="transmembrane region" description="Helical" evidence="7">
    <location>
        <begin position="97"/>
        <end position="119"/>
    </location>
</feature>
<evidence type="ECO:0000313" key="10">
    <source>
        <dbReference type="Proteomes" id="UP000002878"/>
    </source>
</evidence>
<keyword evidence="5 7" id="KW-1133">Transmembrane helix</keyword>
<dbReference type="InterPro" id="IPR011701">
    <property type="entry name" value="MFS"/>
</dbReference>
<evidence type="ECO:0000256" key="3">
    <source>
        <dbReference type="ARBA" id="ARBA00022475"/>
    </source>
</evidence>
<evidence type="ECO:0000256" key="6">
    <source>
        <dbReference type="ARBA" id="ARBA00023136"/>
    </source>
</evidence>
<evidence type="ECO:0000256" key="1">
    <source>
        <dbReference type="ARBA" id="ARBA00004651"/>
    </source>
</evidence>
<feature type="transmembrane region" description="Helical" evidence="7">
    <location>
        <begin position="42"/>
        <end position="60"/>
    </location>
</feature>
<dbReference type="InterPro" id="IPR050171">
    <property type="entry name" value="MFS_Transporters"/>
</dbReference>
<dbReference type="PATRIC" id="fig|1126211.3.peg.474"/>
<dbReference type="PROSITE" id="PS00217">
    <property type="entry name" value="SUGAR_TRANSPORT_2"/>
    <property type="match status" value="1"/>
</dbReference>
<dbReference type="HOGENOM" id="CLU_038683_1_1_9"/>
<comment type="subcellular location">
    <subcellularLocation>
        <location evidence="1">Cell membrane</location>
        <topology evidence="1">Multi-pass membrane protein</topology>
    </subcellularLocation>
</comment>
<proteinExistence type="predicted"/>
<feature type="transmembrane region" description="Helical" evidence="7">
    <location>
        <begin position="297"/>
        <end position="321"/>
    </location>
</feature>
<sequence length="395" mass="43819">MRGERKMKRMFWIILMMSCGATYISSLFPIYGSHYQMSSLEITMLFAVYAVILVPTLLIVGAKGSTWGLKKILRISIWLSIASTLLFIGSQNVWMLFAARILEGIAYGAFTGTATTFLLSQTSRQHLSTAIKLSGVFVNVGFGMGPAISGLVLQYVQVQPLRMPFWLLLAMLLSSLVFLEMLPSLKEEPKPLNTKISLGIPENIRSHFISFIGLPAFTFFMLGGIVFSVIPSYVKNVIHSSNLSLAGVLVFILLGVAALIQFFPWVQNPVKRMRIGIVLLAIGPWIIVFSGQTGDLWMLWIGMLIQGVGAGWSFQAALRFAGQLPKPEERPRVISAFYLCAYSGFIIPPIGVGILTSFFSLNHSLIVLNTFAALIVIYVLIYSIKFNRYYSKVTL</sequence>
<gene>
    <name evidence="9" type="ORF">MUS_0491</name>
</gene>
<feature type="transmembrane region" description="Helical" evidence="7">
    <location>
        <begin position="72"/>
        <end position="91"/>
    </location>
</feature>
<evidence type="ECO:0000256" key="7">
    <source>
        <dbReference type="SAM" id="Phobius"/>
    </source>
</evidence>
<evidence type="ECO:0000256" key="4">
    <source>
        <dbReference type="ARBA" id="ARBA00022692"/>
    </source>
</evidence>
<feature type="domain" description="Major facilitator superfamily (MFS) profile" evidence="8">
    <location>
        <begin position="1"/>
        <end position="387"/>
    </location>
</feature>
<feature type="transmembrane region" description="Helical" evidence="7">
    <location>
        <begin position="333"/>
        <end position="359"/>
    </location>
</feature>
<feature type="transmembrane region" description="Helical" evidence="7">
    <location>
        <begin position="12"/>
        <end position="30"/>
    </location>
</feature>
<name>I2C1P1_BACAY</name>
<reference evidence="9 10" key="1">
    <citation type="journal article" date="2012" name="J. Biotechnol.">
        <title>Genome sequence of the plant growth promoting strain Bacillus amyloliquefaciens subsp. plantarum B9601-Y2 and expression of mersacidin and other secondary metabolites.</title>
        <authorList>
            <person name="He P."/>
            <person name="Hao K."/>
            <person name="Blom J."/>
            <person name="Ruckert C."/>
            <person name="Vater J."/>
            <person name="Mao Z."/>
            <person name="Wu Y."/>
            <person name="Hou M."/>
            <person name="He P."/>
            <person name="He Y."/>
            <person name="Borriss R."/>
        </authorList>
    </citation>
    <scope>NUCLEOTIDE SEQUENCE [LARGE SCALE GENOMIC DNA]</scope>
    <source>
        <strain evidence="9">Y2</strain>
    </source>
</reference>
<dbReference type="Gene3D" id="1.20.1250.20">
    <property type="entry name" value="MFS general substrate transporter like domains"/>
    <property type="match status" value="1"/>
</dbReference>
<keyword evidence="4 7" id="KW-0812">Transmembrane</keyword>
<dbReference type="InterPro" id="IPR020846">
    <property type="entry name" value="MFS_dom"/>
</dbReference>
<feature type="transmembrane region" description="Helical" evidence="7">
    <location>
        <begin position="131"/>
        <end position="153"/>
    </location>
</feature>
<dbReference type="SUPFAM" id="SSF103473">
    <property type="entry name" value="MFS general substrate transporter"/>
    <property type="match status" value="1"/>
</dbReference>
<feature type="transmembrane region" description="Helical" evidence="7">
    <location>
        <begin position="165"/>
        <end position="185"/>
    </location>
</feature>
<dbReference type="InterPro" id="IPR036259">
    <property type="entry name" value="MFS_trans_sf"/>
</dbReference>
<evidence type="ECO:0000313" key="9">
    <source>
        <dbReference type="EMBL" id="AFJ60565.1"/>
    </source>
</evidence>
<dbReference type="Pfam" id="PF07690">
    <property type="entry name" value="MFS_1"/>
    <property type="match status" value="2"/>
</dbReference>
<feature type="transmembrane region" description="Helical" evidence="7">
    <location>
        <begin position="206"/>
        <end position="230"/>
    </location>
</feature>
<keyword evidence="6 7" id="KW-0472">Membrane</keyword>
<keyword evidence="2" id="KW-0813">Transport</keyword>
<organism evidence="9 10">
    <name type="scientific">Bacillus amyloliquefaciens (strain Y2)</name>
    <name type="common">Bacillus amyloliquefaciens subsp. plantarum (strain B9601-Y2)</name>
    <dbReference type="NCBI Taxonomy" id="1155777"/>
    <lineage>
        <taxon>Bacteria</taxon>
        <taxon>Bacillati</taxon>
        <taxon>Bacillota</taxon>
        <taxon>Bacilli</taxon>
        <taxon>Bacillales</taxon>
        <taxon>Bacillaceae</taxon>
        <taxon>Bacillus</taxon>
        <taxon>Bacillus amyloliquefaciens group</taxon>
    </lineage>
</organism>
<feature type="transmembrane region" description="Helical" evidence="7">
    <location>
        <begin position="275"/>
        <end position="291"/>
    </location>
</feature>
<dbReference type="Proteomes" id="UP000002878">
    <property type="component" value="Chromosome"/>
</dbReference>
<dbReference type="GO" id="GO:0022857">
    <property type="term" value="F:transmembrane transporter activity"/>
    <property type="evidence" value="ECO:0007669"/>
    <property type="project" value="InterPro"/>
</dbReference>
<dbReference type="PRINTS" id="PR01036">
    <property type="entry name" value="TCRTETB"/>
</dbReference>
<evidence type="ECO:0000256" key="2">
    <source>
        <dbReference type="ARBA" id="ARBA00022448"/>
    </source>
</evidence>
<dbReference type="InterPro" id="IPR005829">
    <property type="entry name" value="Sugar_transporter_CS"/>
</dbReference>
<keyword evidence="3" id="KW-1003">Cell membrane</keyword>
<dbReference type="KEGG" id="bqy:MUS_0491"/>
<dbReference type="PROSITE" id="PS50850">
    <property type="entry name" value="MFS"/>
    <property type="match status" value="1"/>
</dbReference>
<dbReference type="PANTHER" id="PTHR23517:SF13">
    <property type="entry name" value="MAJOR FACILITATOR SUPERFAMILY MFS_1"/>
    <property type="match status" value="1"/>
</dbReference>
<protein>
    <submittedName>
        <fullName evidence="9">Major facilitator superfamily</fullName>
    </submittedName>
</protein>
<feature type="transmembrane region" description="Helical" evidence="7">
    <location>
        <begin position="365"/>
        <end position="384"/>
    </location>
</feature>
<dbReference type="GO" id="GO:0005886">
    <property type="term" value="C:plasma membrane"/>
    <property type="evidence" value="ECO:0007669"/>
    <property type="project" value="UniProtKB-SubCell"/>
</dbReference>
<accession>I2C1P1</accession>
<dbReference type="AlphaFoldDB" id="I2C1P1"/>
<dbReference type="EMBL" id="CP003332">
    <property type="protein sequence ID" value="AFJ60565.1"/>
    <property type="molecule type" value="Genomic_DNA"/>
</dbReference>
<dbReference type="PANTHER" id="PTHR23517">
    <property type="entry name" value="RESISTANCE PROTEIN MDTM, PUTATIVE-RELATED-RELATED"/>
    <property type="match status" value="1"/>
</dbReference>
<evidence type="ECO:0000259" key="8">
    <source>
        <dbReference type="PROSITE" id="PS50850"/>
    </source>
</evidence>
<feature type="transmembrane region" description="Helical" evidence="7">
    <location>
        <begin position="242"/>
        <end position="263"/>
    </location>
</feature>
<evidence type="ECO:0000256" key="5">
    <source>
        <dbReference type="ARBA" id="ARBA00022989"/>
    </source>
</evidence>